<dbReference type="VEuPathDB" id="FungiDB:M747DRAFT_111643"/>
<dbReference type="EMBL" id="NKJJ02000007">
    <property type="protein sequence ID" value="TPR07891.1"/>
    <property type="molecule type" value="Genomic_DNA"/>
</dbReference>
<feature type="domain" description="CHAT" evidence="2">
    <location>
        <begin position="71"/>
        <end position="368"/>
    </location>
</feature>
<dbReference type="VEuPathDB" id="FungiDB:ASPNIDRAFT2_1157761"/>
<dbReference type="VEuPathDB" id="FungiDB:ATCC64974_45600"/>
<keyword evidence="1" id="KW-0732">Signal</keyword>
<dbReference type="VEuPathDB" id="FungiDB:An07g03320"/>
<dbReference type="Pfam" id="PF12770">
    <property type="entry name" value="CHAT"/>
    <property type="match status" value="1"/>
</dbReference>
<dbReference type="AlphaFoldDB" id="A0A254UAU9"/>
<sequence>MKSGAKGGLIVIVIISSLRSDAIIISEEAIDSIELPGLSYSETAEWLEKDLEGRPKNRADRKMRNEQYSDLLHWLWVSGVKPILDHTEFQPSSSARLPRISWIGCGMASLLPFHAAGDRTPGSNEHTFSYAISSYSLSIKTMFQARAKSREGIPGVHPALLMVGMPTTDGHASLPGVGDEIEEIAEVVEPSFTVKRLLHPQPSLVISDLASYDMIHFACHAVSDTKSPLNGHLLLQGDTSNRSSSKQCSPLTVEAIVKMDLKRARIAYLSACSTAENKGKKLLDEAIHLASGFQVAGFAHVLGTMWPAADSISRDVAVGFYGNLASLLLKPGVDIDCAVAEAFHFAVNDVRTEWEDQPLYWAQFVHFGG</sequence>
<comment type="caution">
    <text evidence="3">The sequence shown here is derived from an EMBL/GenBank/DDBJ whole genome shotgun (WGS) entry which is preliminary data.</text>
</comment>
<reference evidence="4" key="1">
    <citation type="submission" date="2018-10" db="EMBL/GenBank/DDBJ databases">
        <title>FDA dAtabase for Regulatory Grade micrObial Sequences (FDA-ARGOS): Supporting development and validation of Infectious Disease Dx tests.</title>
        <authorList>
            <person name="Kerrigan L."/>
            <person name="Tallon L."/>
            <person name="Sadzewicz L."/>
            <person name="Sengamalay N."/>
            <person name="Ott S."/>
            <person name="Godinez A."/>
            <person name="Nagaraj S."/>
            <person name="Vavikolanu K."/>
            <person name="Nadendla S."/>
            <person name="George J."/>
            <person name="Sichtig H."/>
        </authorList>
    </citation>
    <scope>NUCLEOTIDE SEQUENCE [LARGE SCALE GENOMIC DNA]</scope>
    <source>
        <strain evidence="4">FDAARGOS_311</strain>
    </source>
</reference>
<dbReference type="InterPro" id="IPR024983">
    <property type="entry name" value="CHAT_dom"/>
</dbReference>
<evidence type="ECO:0000256" key="1">
    <source>
        <dbReference type="SAM" id="SignalP"/>
    </source>
</evidence>
<feature type="signal peptide" evidence="1">
    <location>
        <begin position="1"/>
        <end position="20"/>
    </location>
</feature>
<feature type="chain" id="PRO_5015076352" evidence="1">
    <location>
        <begin position="21"/>
        <end position="369"/>
    </location>
</feature>
<protein>
    <submittedName>
        <fullName evidence="3">Fungal hydrophobin family protein</fullName>
    </submittedName>
</protein>
<dbReference type="Proteomes" id="UP000197666">
    <property type="component" value="Unassembled WGS sequence"/>
</dbReference>
<gene>
    <name evidence="3" type="ORF">CAN33_0016105</name>
</gene>
<name>A0A254UAU9_ASPNG</name>
<accession>A0A254UAU9</accession>
<proteinExistence type="predicted"/>
<evidence type="ECO:0000313" key="3">
    <source>
        <dbReference type="EMBL" id="TPR07891.1"/>
    </source>
</evidence>
<evidence type="ECO:0000259" key="2">
    <source>
        <dbReference type="Pfam" id="PF12770"/>
    </source>
</evidence>
<organism evidence="3 4">
    <name type="scientific">Aspergillus niger</name>
    <dbReference type="NCBI Taxonomy" id="5061"/>
    <lineage>
        <taxon>Eukaryota</taxon>
        <taxon>Fungi</taxon>
        <taxon>Dikarya</taxon>
        <taxon>Ascomycota</taxon>
        <taxon>Pezizomycotina</taxon>
        <taxon>Eurotiomycetes</taxon>
        <taxon>Eurotiomycetidae</taxon>
        <taxon>Eurotiales</taxon>
        <taxon>Aspergillaceae</taxon>
        <taxon>Aspergillus</taxon>
        <taxon>Aspergillus subgen. Circumdati</taxon>
    </lineage>
</organism>
<evidence type="ECO:0000313" key="4">
    <source>
        <dbReference type="Proteomes" id="UP000197666"/>
    </source>
</evidence>